<dbReference type="InterPro" id="IPR005467">
    <property type="entry name" value="His_kinase_dom"/>
</dbReference>
<dbReference type="PROSITE" id="PS50885">
    <property type="entry name" value="HAMP"/>
    <property type="match status" value="1"/>
</dbReference>
<sequence>MGTFTGVTLTELAAEAAGLGRGAFWRPGVRTRLLLAFLAISGFSVLAAAAAIYAFRQVGARIEVVDTQLAPALTSLEVSRSAERIIAAAPALLAAADTARRDQVASGLRTELARLNERLLDLNRGEAEAALLATIEQSVTWLSANLAALEDLVARRLVAGDGIGRQRRRVHETQDETQRLLAPWLMVIEGQIEGSMAALRQAGTPSTMEDASQRLLAAIAAQRPAQAAQRQFSAVVDMLAEASTTDQERRLQVLAFQLRRALREVEATAAELDGRLQPLFLAQVAKLRELSEGGDAIPAARRRELALVREGAALLAENASLSAGLTDAVDQLAAAAKGDIARATRDALSVQRTGTQVLIALVLLSLATSVLIVWLYVGRNIVRRLTALGDGMVAIAAGRLGAPVAAEGSDEIAAMGRAVEVFRRNAIELDRLLEERSQAAARLEQQVRERTAELERRRAVLRVTFDNMEHGVVMFDVEHRMAAWNQRFQDLLDLRDDQVGLAVTYLDFVRGLAERGEYGEADADEEVRRRTDALDRAFLNERTRPDGTVLEIRRNPVPGGGFVLIYADITERKRAEREMAAARDAAAAASRTMEAAYRELKAAQASLVHAEKMASLGQLTAGIAHELKNPLNFINNFASLAQELLVELKEELGPALAADGGDEASDIMATLSGNLGKIVEHGRRADGIIRSMLLHSRGGSGERQETDVNALVQEALNLAYHGARSQNPEMNVTLERDLGKDIAPLEMVPQDITRVLLNLFGNALYATDKRRREERGGAWRPTLTVVTRDAGDAVEIRVRDNGTGMPPEVRAKLFTPFFTTKPTGEGTGLGLSISYDIVVQQHGGSIDVDSEPGAFTEFTIRLPRTTQRVASAAREPADGAPA</sequence>
<evidence type="ECO:0000256" key="4">
    <source>
        <dbReference type="ARBA" id="ARBA00022553"/>
    </source>
</evidence>
<keyword evidence="8" id="KW-1133">Transmembrane helix</keyword>
<feature type="transmembrane region" description="Helical" evidence="8">
    <location>
        <begin position="357"/>
        <end position="377"/>
    </location>
</feature>
<reference evidence="11" key="3">
    <citation type="journal article" date="2021" name="Syst. Appl. Microbiol.">
        <title>Roseomonas hellenica sp. nov., isolated from roots of wild-growing Alkanna tinctoria.</title>
        <authorList>
            <person name="Rat A."/>
            <person name="Naranjo H.D."/>
            <person name="Lebbe L."/>
            <person name="Cnockaert M."/>
            <person name="Krigas N."/>
            <person name="Grigoriadou K."/>
            <person name="Maloupa E."/>
            <person name="Willems A."/>
        </authorList>
    </citation>
    <scope>NUCLEOTIDE SEQUENCE</scope>
    <source>
        <strain evidence="11">LMG 31161</strain>
    </source>
</reference>
<keyword evidence="4" id="KW-0597">Phosphoprotein</keyword>
<dbReference type="Pfam" id="PF21689">
    <property type="entry name" value="TorS_sensor_domain"/>
    <property type="match status" value="1"/>
</dbReference>
<reference evidence="11" key="1">
    <citation type="submission" date="2020-01" db="EMBL/GenBank/DDBJ databases">
        <authorList>
            <person name="Rat A."/>
        </authorList>
    </citation>
    <scope>NUCLEOTIDE SEQUENCE</scope>
    <source>
        <strain evidence="11">LMG 31161</strain>
    </source>
</reference>
<evidence type="ECO:0000313" key="11">
    <source>
        <dbReference type="EMBL" id="MBR0658677.1"/>
    </source>
</evidence>
<proteinExistence type="predicted"/>
<dbReference type="EMBL" id="JAAEDK010000009">
    <property type="protein sequence ID" value="MBR0658677.1"/>
    <property type="molecule type" value="Genomic_DNA"/>
</dbReference>
<evidence type="ECO:0000256" key="1">
    <source>
        <dbReference type="ARBA" id="ARBA00000085"/>
    </source>
</evidence>
<comment type="subcellular location">
    <subcellularLocation>
        <location evidence="2">Membrane</location>
    </subcellularLocation>
</comment>
<evidence type="ECO:0000256" key="2">
    <source>
        <dbReference type="ARBA" id="ARBA00004370"/>
    </source>
</evidence>
<dbReference type="CDD" id="cd00082">
    <property type="entry name" value="HisKA"/>
    <property type="match status" value="1"/>
</dbReference>
<dbReference type="Gene3D" id="3.30.450.20">
    <property type="entry name" value="PAS domain"/>
    <property type="match status" value="1"/>
</dbReference>
<keyword evidence="8" id="KW-0812">Transmembrane</keyword>
<keyword evidence="13" id="KW-1185">Reference proteome</keyword>
<dbReference type="InterPro" id="IPR003661">
    <property type="entry name" value="HisK_dim/P_dom"/>
</dbReference>
<organism evidence="11 14">
    <name type="scientific">Neoroseomonas oryzicola</name>
    <dbReference type="NCBI Taxonomy" id="535904"/>
    <lineage>
        <taxon>Bacteria</taxon>
        <taxon>Pseudomonadati</taxon>
        <taxon>Pseudomonadota</taxon>
        <taxon>Alphaproteobacteria</taxon>
        <taxon>Acetobacterales</taxon>
        <taxon>Acetobacteraceae</taxon>
        <taxon>Neoroseomonas</taxon>
    </lineage>
</organism>
<dbReference type="AlphaFoldDB" id="A0A9X9WEB7"/>
<reference evidence="12 13" key="2">
    <citation type="submission" date="2020-02" db="EMBL/GenBank/DDBJ databases">
        <authorList>
            <person name="Sun Q."/>
            <person name="Inoue M."/>
        </authorList>
    </citation>
    <scope>NUCLEOTIDE SEQUENCE [LARGE SCALE GENOMIC DNA]</scope>
    <source>
        <strain evidence="12 13">KCTC 22478</strain>
    </source>
</reference>
<comment type="catalytic activity">
    <reaction evidence="1">
        <text>ATP + protein L-histidine = ADP + protein N-phospho-L-histidine.</text>
        <dbReference type="EC" id="2.7.13.3"/>
    </reaction>
</comment>
<dbReference type="PRINTS" id="PR00344">
    <property type="entry name" value="BCTRLSENSOR"/>
</dbReference>
<feature type="transmembrane region" description="Helical" evidence="8">
    <location>
        <begin position="33"/>
        <end position="55"/>
    </location>
</feature>
<dbReference type="InterPro" id="IPR036890">
    <property type="entry name" value="HATPase_C_sf"/>
</dbReference>
<dbReference type="Proteomes" id="UP001138708">
    <property type="component" value="Unassembled WGS sequence"/>
</dbReference>
<keyword evidence="5" id="KW-0808">Transferase</keyword>
<dbReference type="Pfam" id="PF00672">
    <property type="entry name" value="HAMP"/>
    <property type="match status" value="1"/>
</dbReference>
<dbReference type="InterPro" id="IPR035965">
    <property type="entry name" value="PAS-like_dom_sf"/>
</dbReference>
<dbReference type="Gene3D" id="1.20.58.920">
    <property type="match status" value="1"/>
</dbReference>
<protein>
    <recommendedName>
        <fullName evidence="3">histidine kinase</fullName>
        <ecNumber evidence="3">2.7.13.3</ecNumber>
    </recommendedName>
</protein>
<feature type="domain" description="Histidine kinase" evidence="9">
    <location>
        <begin position="622"/>
        <end position="866"/>
    </location>
</feature>
<dbReference type="GO" id="GO:0016020">
    <property type="term" value="C:membrane"/>
    <property type="evidence" value="ECO:0007669"/>
    <property type="project" value="UniProtKB-SubCell"/>
</dbReference>
<evidence type="ECO:0000259" key="10">
    <source>
        <dbReference type="PROSITE" id="PS50885"/>
    </source>
</evidence>
<evidence type="ECO:0000256" key="8">
    <source>
        <dbReference type="SAM" id="Phobius"/>
    </source>
</evidence>
<dbReference type="PANTHER" id="PTHR43065">
    <property type="entry name" value="SENSOR HISTIDINE KINASE"/>
    <property type="match status" value="1"/>
</dbReference>
<evidence type="ECO:0000256" key="5">
    <source>
        <dbReference type="ARBA" id="ARBA00022679"/>
    </source>
</evidence>
<dbReference type="SMART" id="SM00387">
    <property type="entry name" value="HATPase_c"/>
    <property type="match status" value="1"/>
</dbReference>
<dbReference type="Gene3D" id="6.10.340.10">
    <property type="match status" value="1"/>
</dbReference>
<feature type="coiled-coil region" evidence="7">
    <location>
        <begin position="572"/>
        <end position="613"/>
    </location>
</feature>
<evidence type="ECO:0000259" key="9">
    <source>
        <dbReference type="PROSITE" id="PS50109"/>
    </source>
</evidence>
<dbReference type="Pfam" id="PF02518">
    <property type="entry name" value="HATPase_c"/>
    <property type="match status" value="1"/>
</dbReference>
<dbReference type="SMART" id="SM00388">
    <property type="entry name" value="HisKA"/>
    <property type="match status" value="1"/>
</dbReference>
<dbReference type="Gene3D" id="1.10.287.130">
    <property type="match status" value="1"/>
</dbReference>
<evidence type="ECO:0000313" key="13">
    <source>
        <dbReference type="Proteomes" id="UP000746741"/>
    </source>
</evidence>
<dbReference type="PANTHER" id="PTHR43065:SF42">
    <property type="entry name" value="TWO-COMPONENT SENSOR PPRA"/>
    <property type="match status" value="1"/>
</dbReference>
<dbReference type="SUPFAM" id="SSF47384">
    <property type="entry name" value="Homodimeric domain of signal transducing histidine kinase"/>
    <property type="match status" value="1"/>
</dbReference>
<evidence type="ECO:0000256" key="6">
    <source>
        <dbReference type="ARBA" id="ARBA00022777"/>
    </source>
</evidence>
<comment type="caution">
    <text evidence="11">The sequence shown here is derived from an EMBL/GenBank/DDBJ whole genome shotgun (WGS) entry which is preliminary data.</text>
</comment>
<dbReference type="InterPro" id="IPR003594">
    <property type="entry name" value="HATPase_dom"/>
</dbReference>
<dbReference type="Proteomes" id="UP000746741">
    <property type="component" value="Unassembled WGS sequence"/>
</dbReference>
<evidence type="ECO:0000256" key="7">
    <source>
        <dbReference type="SAM" id="Coils"/>
    </source>
</evidence>
<dbReference type="PROSITE" id="PS50109">
    <property type="entry name" value="HIS_KIN"/>
    <property type="match status" value="1"/>
</dbReference>
<evidence type="ECO:0000313" key="14">
    <source>
        <dbReference type="Proteomes" id="UP001138708"/>
    </source>
</evidence>
<feature type="coiled-coil region" evidence="7">
    <location>
        <begin position="426"/>
        <end position="453"/>
    </location>
</feature>
<dbReference type="InterPro" id="IPR004358">
    <property type="entry name" value="Sig_transdc_His_kin-like_C"/>
</dbReference>
<dbReference type="SUPFAM" id="SSF158472">
    <property type="entry name" value="HAMP domain-like"/>
    <property type="match status" value="1"/>
</dbReference>
<dbReference type="InterPro" id="IPR036097">
    <property type="entry name" value="HisK_dim/P_sf"/>
</dbReference>
<keyword evidence="8" id="KW-0472">Membrane</keyword>
<dbReference type="InterPro" id="IPR038188">
    <property type="entry name" value="TorS_sensor_sf"/>
</dbReference>
<keyword evidence="6" id="KW-0418">Kinase</keyword>
<dbReference type="InterPro" id="IPR003660">
    <property type="entry name" value="HAMP_dom"/>
</dbReference>
<feature type="domain" description="HAMP" evidence="10">
    <location>
        <begin position="379"/>
        <end position="431"/>
    </location>
</feature>
<dbReference type="EMBL" id="JAAVUP010000003">
    <property type="protein sequence ID" value="NKE17887.1"/>
    <property type="molecule type" value="Genomic_DNA"/>
</dbReference>
<evidence type="ECO:0000256" key="3">
    <source>
        <dbReference type="ARBA" id="ARBA00012438"/>
    </source>
</evidence>
<name>A0A9X9WEB7_9PROT</name>
<keyword evidence="7" id="KW-0175">Coiled coil</keyword>
<dbReference type="SUPFAM" id="SSF55874">
    <property type="entry name" value="ATPase domain of HSP90 chaperone/DNA topoisomerase II/histidine kinase"/>
    <property type="match status" value="1"/>
</dbReference>
<dbReference type="RefSeq" id="WP_168041783.1">
    <property type="nucleotide sequence ID" value="NZ_JAAEDK010000009.1"/>
</dbReference>
<gene>
    <name evidence="12" type="ORF">GWK15_13120</name>
    <name evidence="11" type="ORF">GXW75_05415</name>
</gene>
<dbReference type="SMART" id="SM00304">
    <property type="entry name" value="HAMP"/>
    <property type="match status" value="1"/>
</dbReference>
<evidence type="ECO:0000313" key="12">
    <source>
        <dbReference type="EMBL" id="NKE17887.1"/>
    </source>
</evidence>
<dbReference type="Pfam" id="PF12860">
    <property type="entry name" value="PAS_7"/>
    <property type="match status" value="1"/>
</dbReference>
<dbReference type="SUPFAM" id="SSF55785">
    <property type="entry name" value="PYP-like sensor domain (PAS domain)"/>
    <property type="match status" value="1"/>
</dbReference>
<dbReference type="GO" id="GO:0000155">
    <property type="term" value="F:phosphorelay sensor kinase activity"/>
    <property type="evidence" value="ECO:0007669"/>
    <property type="project" value="InterPro"/>
</dbReference>
<dbReference type="Pfam" id="PF00512">
    <property type="entry name" value="HisKA"/>
    <property type="match status" value="1"/>
</dbReference>
<dbReference type="Gene3D" id="3.30.565.10">
    <property type="entry name" value="Histidine kinase-like ATPase, C-terminal domain"/>
    <property type="match status" value="1"/>
</dbReference>
<dbReference type="EC" id="2.7.13.3" evidence="3"/>
<accession>A0A9X9WEB7</accession>